<dbReference type="Gene3D" id="3.40.50.1820">
    <property type="entry name" value="alpha/beta hydrolase"/>
    <property type="match status" value="1"/>
</dbReference>
<feature type="chain" id="PRO_5024428104" description="Xaa-Pro dipeptidyl-peptidase-like domain-containing protein" evidence="1">
    <location>
        <begin position="20"/>
        <end position="424"/>
    </location>
</feature>
<dbReference type="Pfam" id="PF02129">
    <property type="entry name" value="Peptidase_S15"/>
    <property type="match status" value="1"/>
</dbReference>
<evidence type="ECO:0000313" key="4">
    <source>
        <dbReference type="Proteomes" id="UP000391834"/>
    </source>
</evidence>
<dbReference type="InterPro" id="IPR000383">
    <property type="entry name" value="Xaa-Pro-like_dom"/>
</dbReference>
<evidence type="ECO:0000259" key="2">
    <source>
        <dbReference type="Pfam" id="PF02129"/>
    </source>
</evidence>
<dbReference type="Proteomes" id="UP000391834">
    <property type="component" value="Unassembled WGS sequence"/>
</dbReference>
<organism evidence="3 4">
    <name type="scientific">Prolixibacter bellariivorans</name>
    <dbReference type="NCBI Taxonomy" id="314319"/>
    <lineage>
        <taxon>Bacteria</taxon>
        <taxon>Pseudomonadati</taxon>
        <taxon>Bacteroidota</taxon>
        <taxon>Bacteroidia</taxon>
        <taxon>Marinilabiliales</taxon>
        <taxon>Prolixibacteraceae</taxon>
        <taxon>Prolixibacter</taxon>
    </lineage>
</organism>
<feature type="signal peptide" evidence="1">
    <location>
        <begin position="1"/>
        <end position="19"/>
    </location>
</feature>
<accession>A0A5M4AVQ0</accession>
<keyword evidence="1" id="KW-0732">Signal</keyword>
<keyword evidence="4" id="KW-1185">Reference proteome</keyword>
<reference evidence="3 4" key="1">
    <citation type="submission" date="2019-10" db="EMBL/GenBank/DDBJ databases">
        <title>Prolixibacter strains distinguished by the presence of nitrate reductase genes were adept at nitrate-dependent anaerobic corrosion of metallic iron and carbon steel.</title>
        <authorList>
            <person name="Iino T."/>
            <person name="Shono N."/>
            <person name="Ito K."/>
            <person name="Nakamura R."/>
            <person name="Sueoka K."/>
            <person name="Harayama S."/>
            <person name="Ohkuma M."/>
        </authorList>
    </citation>
    <scope>NUCLEOTIDE SEQUENCE [LARGE SCALE GENOMIC DNA]</scope>
    <source>
        <strain evidence="3 4">JCM 13498</strain>
    </source>
</reference>
<sequence length="424" mass="48228">MRHLIILTILLICSGKLFAQTYSGSVDYGKSSIKYQIKLIATTNQTSAFFSSMEMNADEIPCQHTVYRDDSLRFYVVSDYYTYEYQYLRQNGGFKGNLKIYSNETEQLLNTFETNLNRNDAGEQDKIENKDFAFMSNGLKLYGTLWRPKKPNGKGLFFVTSSQGNDRSGTNAEAYYFTNLGYTVFNYDKRGTGKSEGNWQLATMEELCSDDINAVEFFSKISALPLSEIGIKGSSQGGIKIPYVLSKLPGLGFGISISCPGGTLLESDLNHWKNLNSSRIGNENMSEALKTQKAAYNYLAGNISYKALEQIKSKYSNRDWLKYVWIPKRDVQKDDKLNFSGLPYFKKITQPVLVIQGLSDKVIPANSYKIIEKAIRESKSTNNKVLTLENTTHTMTYVSKDFPYFQVINHQYLRAITDWLNKIE</sequence>
<dbReference type="OrthoDB" id="9809549at2"/>
<dbReference type="PANTHER" id="PTHR43265:SF1">
    <property type="entry name" value="ESTERASE ESTD"/>
    <property type="match status" value="1"/>
</dbReference>
<feature type="domain" description="Xaa-Pro dipeptidyl-peptidase-like" evidence="2">
    <location>
        <begin position="138"/>
        <end position="394"/>
    </location>
</feature>
<gene>
    <name evidence="3" type="ORF">PbJCM13498_08780</name>
</gene>
<dbReference type="InterPro" id="IPR029058">
    <property type="entry name" value="AB_hydrolase_fold"/>
</dbReference>
<comment type="caution">
    <text evidence="3">The sequence shown here is derived from an EMBL/GenBank/DDBJ whole genome shotgun (WGS) entry which is preliminary data.</text>
</comment>
<evidence type="ECO:0000256" key="1">
    <source>
        <dbReference type="SAM" id="SignalP"/>
    </source>
</evidence>
<proteinExistence type="predicted"/>
<protein>
    <recommendedName>
        <fullName evidence="2">Xaa-Pro dipeptidyl-peptidase-like domain-containing protein</fullName>
    </recommendedName>
</protein>
<dbReference type="RefSeq" id="WP_025863470.1">
    <property type="nucleotide sequence ID" value="NZ_BLAX01000001.1"/>
</dbReference>
<dbReference type="EMBL" id="BLAX01000001">
    <property type="protein sequence ID" value="GET32015.1"/>
    <property type="molecule type" value="Genomic_DNA"/>
</dbReference>
<dbReference type="SUPFAM" id="SSF53474">
    <property type="entry name" value="alpha/beta-Hydrolases"/>
    <property type="match status" value="1"/>
</dbReference>
<evidence type="ECO:0000313" key="3">
    <source>
        <dbReference type="EMBL" id="GET32015.1"/>
    </source>
</evidence>
<dbReference type="AlphaFoldDB" id="A0A5M4AVQ0"/>
<dbReference type="InterPro" id="IPR053145">
    <property type="entry name" value="AB_hydrolase_Est10"/>
</dbReference>
<name>A0A5M4AVQ0_9BACT</name>
<dbReference type="PANTHER" id="PTHR43265">
    <property type="entry name" value="ESTERASE ESTD"/>
    <property type="match status" value="1"/>
</dbReference>
<dbReference type="GO" id="GO:0052689">
    <property type="term" value="F:carboxylic ester hydrolase activity"/>
    <property type="evidence" value="ECO:0007669"/>
    <property type="project" value="TreeGrafter"/>
</dbReference>